<keyword evidence="3" id="KW-1185">Reference proteome</keyword>
<name>A0A3M0I0F1_9ACTN</name>
<evidence type="ECO:0008006" key="4">
    <source>
        <dbReference type="Google" id="ProtNLM"/>
    </source>
</evidence>
<keyword evidence="1" id="KW-0472">Membrane</keyword>
<dbReference type="AlphaFoldDB" id="A0A3M0I0F1"/>
<evidence type="ECO:0000313" key="2">
    <source>
        <dbReference type="EMBL" id="RMB79549.1"/>
    </source>
</evidence>
<gene>
    <name evidence="2" type="ORF">CTZ28_45050</name>
</gene>
<evidence type="ECO:0000256" key="1">
    <source>
        <dbReference type="SAM" id="Phobius"/>
    </source>
</evidence>
<organism evidence="2 3">
    <name type="scientific">Streptomyces shenzhenensis</name>
    <dbReference type="NCBI Taxonomy" id="943815"/>
    <lineage>
        <taxon>Bacteria</taxon>
        <taxon>Bacillati</taxon>
        <taxon>Actinomycetota</taxon>
        <taxon>Actinomycetes</taxon>
        <taxon>Kitasatosporales</taxon>
        <taxon>Streptomycetaceae</taxon>
        <taxon>Streptomyces</taxon>
    </lineage>
</organism>
<accession>A0A3M0I0F1</accession>
<dbReference type="Proteomes" id="UP000270471">
    <property type="component" value="Unassembled WGS sequence"/>
</dbReference>
<comment type="caution">
    <text evidence="2">The sequence shown here is derived from an EMBL/GenBank/DDBJ whole genome shotgun (WGS) entry which is preliminary data.</text>
</comment>
<dbReference type="RefSeq" id="WP_121895759.1">
    <property type="nucleotide sequence ID" value="NZ_PENI01000061.1"/>
</dbReference>
<feature type="transmembrane region" description="Helical" evidence="1">
    <location>
        <begin position="44"/>
        <end position="63"/>
    </location>
</feature>
<dbReference type="EMBL" id="PENI01000061">
    <property type="protein sequence ID" value="RMB79549.1"/>
    <property type="molecule type" value="Genomic_DNA"/>
</dbReference>
<proteinExistence type="predicted"/>
<keyword evidence="1" id="KW-1133">Transmembrane helix</keyword>
<protein>
    <recommendedName>
        <fullName evidence="4">PH domain-containing protein</fullName>
    </recommendedName>
</protein>
<keyword evidence="1" id="KW-0812">Transmembrane</keyword>
<evidence type="ECO:0000313" key="3">
    <source>
        <dbReference type="Proteomes" id="UP000270471"/>
    </source>
</evidence>
<feature type="transmembrane region" description="Helical" evidence="1">
    <location>
        <begin position="21"/>
        <end position="38"/>
    </location>
</feature>
<dbReference type="OrthoDB" id="4333532at2"/>
<reference evidence="2 3" key="1">
    <citation type="submission" date="2017-11" db="EMBL/GenBank/DDBJ databases">
        <title>Draft genome of actinobacteria isolated from guarana (Paullinia cupana (Mart.) Ducke.</title>
        <authorList>
            <person name="Siqueira K.A."/>
            <person name="Liotti R.G."/>
            <person name="Mendes T.A.O."/>
            <person name="Soares M.A."/>
        </authorList>
    </citation>
    <scope>NUCLEOTIDE SEQUENCE [LARGE SCALE GENOMIC DNA]</scope>
    <source>
        <strain evidence="2 3">193</strain>
    </source>
</reference>
<sequence length="172" mass="18934">MERGPAPAPAGDRHWHGNARLAVIYALVFGALATLTDWEAGSLTPARVVLWLMLAAAIGLLLTPPRVAAGRGWLSVRGPLCRRMVRTDAMVGVRQYDGVSSHLVFRDIDGRRLELDPRVLAANPFLWHEVDTGLRHSLQTGTLRQGVDVLRRLERAIDDEEARAVLKESGMS</sequence>